<evidence type="ECO:0000256" key="1">
    <source>
        <dbReference type="SAM" id="Phobius"/>
    </source>
</evidence>
<keyword evidence="1" id="KW-0472">Membrane</keyword>
<name>A0A2M4DHW0_ANODA</name>
<feature type="transmembrane region" description="Helical" evidence="1">
    <location>
        <begin position="12"/>
        <end position="37"/>
    </location>
</feature>
<protein>
    <submittedName>
        <fullName evidence="2">Putative secreted protein</fullName>
    </submittedName>
</protein>
<organism evidence="2">
    <name type="scientific">Anopheles darlingi</name>
    <name type="common">Mosquito</name>
    <dbReference type="NCBI Taxonomy" id="43151"/>
    <lineage>
        <taxon>Eukaryota</taxon>
        <taxon>Metazoa</taxon>
        <taxon>Ecdysozoa</taxon>
        <taxon>Arthropoda</taxon>
        <taxon>Hexapoda</taxon>
        <taxon>Insecta</taxon>
        <taxon>Pterygota</taxon>
        <taxon>Neoptera</taxon>
        <taxon>Endopterygota</taxon>
        <taxon>Diptera</taxon>
        <taxon>Nematocera</taxon>
        <taxon>Culicoidea</taxon>
        <taxon>Culicidae</taxon>
        <taxon>Anophelinae</taxon>
        <taxon>Anopheles</taxon>
    </lineage>
</organism>
<reference evidence="2" key="1">
    <citation type="submission" date="2018-01" db="EMBL/GenBank/DDBJ databases">
        <title>An insight into the sialome of Amazonian anophelines.</title>
        <authorList>
            <person name="Ribeiro J.M."/>
            <person name="Scarpassa V."/>
            <person name="Calvo E."/>
        </authorList>
    </citation>
    <scope>NUCLEOTIDE SEQUENCE</scope>
</reference>
<keyword evidence="1" id="KW-0812">Transmembrane</keyword>
<accession>A0A2M4DHW0</accession>
<dbReference type="AlphaFoldDB" id="A0A2M4DHW0"/>
<sequence>MQCSWASVEILFVFFLNINSTPTPGTFLLAFVFLSFFDSRYAPQASQMGLGVSWSERGRFAFNRPTHFLFIARNAMRRRCEMAQ</sequence>
<proteinExistence type="predicted"/>
<evidence type="ECO:0000313" key="2">
    <source>
        <dbReference type="EMBL" id="MBW77115.1"/>
    </source>
</evidence>
<keyword evidence="1" id="KW-1133">Transmembrane helix</keyword>
<dbReference type="EMBL" id="GGFL01012937">
    <property type="protein sequence ID" value="MBW77115.1"/>
    <property type="molecule type" value="Transcribed_RNA"/>
</dbReference>